<organism evidence="1 2">
    <name type="scientific">Planktothrix rubescens CCAP 1459/22</name>
    <dbReference type="NCBI Taxonomy" id="329571"/>
    <lineage>
        <taxon>Bacteria</taxon>
        <taxon>Bacillati</taxon>
        <taxon>Cyanobacteriota</taxon>
        <taxon>Cyanophyceae</taxon>
        <taxon>Oscillatoriophycideae</taxon>
        <taxon>Oscillatoriales</taxon>
        <taxon>Microcoleaceae</taxon>
        <taxon>Planktothrix</taxon>
    </lineage>
</organism>
<dbReference type="AlphaFoldDB" id="A0A6J7ZJ89"/>
<protein>
    <submittedName>
        <fullName evidence="1">Uncharacterized protein</fullName>
    </submittedName>
</protein>
<proteinExistence type="predicted"/>
<evidence type="ECO:0000313" key="1">
    <source>
        <dbReference type="EMBL" id="CAC5342249.1"/>
    </source>
</evidence>
<dbReference type="Proteomes" id="UP000196521">
    <property type="component" value="Unassembled WGS sequence"/>
</dbReference>
<accession>A0A6J7ZJ89</accession>
<reference evidence="1" key="1">
    <citation type="submission" date="2020-05" db="EMBL/GenBank/DDBJ databases">
        <authorList>
            <consortium name="Genoscope - CEA"/>
            <person name="William W."/>
        </authorList>
    </citation>
    <scope>NUCLEOTIDE SEQUENCE [LARGE SCALE GENOMIC DNA]</scope>
    <source>
        <strain evidence="1">PCC 7821</strain>
    </source>
</reference>
<keyword evidence="2" id="KW-1185">Reference proteome</keyword>
<comment type="caution">
    <text evidence="1">The sequence shown here is derived from an EMBL/GenBank/DDBJ whole genome shotgun (WGS) entry which is preliminary data.</text>
</comment>
<gene>
    <name evidence="1" type="ORF">PLAN_160120</name>
</gene>
<name>A0A6J7ZJ89_PLARU</name>
<evidence type="ECO:0000313" key="2">
    <source>
        <dbReference type="Proteomes" id="UP000196521"/>
    </source>
</evidence>
<dbReference type="EMBL" id="CZCZ02000011">
    <property type="protein sequence ID" value="CAC5342249.1"/>
    <property type="molecule type" value="Genomic_DNA"/>
</dbReference>
<sequence>MIRFPLLKQYSHFLDNLKMLPFQMVYNIDESYSAYSVSL</sequence>